<dbReference type="PANTHER" id="PTHR16263">
    <property type="entry name" value="TETRATRICOPEPTIDE REPEAT PROTEIN 38"/>
    <property type="match status" value="1"/>
</dbReference>
<dbReference type="EMBL" id="CAIX01000074">
    <property type="protein sequence ID" value="CCI44613.1"/>
    <property type="molecule type" value="Genomic_DNA"/>
</dbReference>
<dbReference type="AlphaFoldDB" id="A0A024GDJ5"/>
<evidence type="ECO:0000256" key="3">
    <source>
        <dbReference type="ARBA" id="ARBA00022737"/>
    </source>
</evidence>
<organism evidence="5 6">
    <name type="scientific">Albugo candida</name>
    <dbReference type="NCBI Taxonomy" id="65357"/>
    <lineage>
        <taxon>Eukaryota</taxon>
        <taxon>Sar</taxon>
        <taxon>Stramenopiles</taxon>
        <taxon>Oomycota</taxon>
        <taxon>Peronosporomycetes</taxon>
        <taxon>Albuginales</taxon>
        <taxon>Albuginaceae</taxon>
        <taxon>Albugo</taxon>
    </lineage>
</organism>
<name>A0A024GDJ5_9STRA</name>
<keyword evidence="6" id="KW-1185">Reference proteome</keyword>
<dbReference type="InterPro" id="IPR033891">
    <property type="entry name" value="TTC38"/>
</dbReference>
<dbReference type="Proteomes" id="UP000053237">
    <property type="component" value="Unassembled WGS sequence"/>
</dbReference>
<evidence type="ECO:0000256" key="4">
    <source>
        <dbReference type="ARBA" id="ARBA00022803"/>
    </source>
</evidence>
<proteinExistence type="inferred from homology"/>
<protein>
    <recommendedName>
        <fullName evidence="2">Tetratricopeptide repeat protein 38</fullName>
    </recommendedName>
</protein>
<dbReference type="SUPFAM" id="SSF48452">
    <property type="entry name" value="TPR-like"/>
    <property type="match status" value="1"/>
</dbReference>
<dbReference type="InterPro" id="IPR011990">
    <property type="entry name" value="TPR-like_helical_dom_sf"/>
</dbReference>
<dbReference type="OrthoDB" id="1427555at2759"/>
<keyword evidence="4" id="KW-0802">TPR repeat</keyword>
<keyword evidence="3" id="KW-0677">Repeat</keyword>
<comment type="caution">
    <text evidence="5">The sequence shown here is derived from an EMBL/GenBank/DDBJ whole genome shotgun (WGS) entry which is preliminary data.</text>
</comment>
<reference evidence="5 6" key="1">
    <citation type="submission" date="2012-05" db="EMBL/GenBank/DDBJ databases">
        <title>Recombination and specialization in a pathogen metapopulation.</title>
        <authorList>
            <person name="Gardiner A."/>
            <person name="Kemen E."/>
            <person name="Schultz-Larsen T."/>
            <person name="MacLean D."/>
            <person name="Van Oosterhout C."/>
            <person name="Jones J.D.G."/>
        </authorList>
    </citation>
    <scope>NUCLEOTIDE SEQUENCE [LARGE SCALE GENOMIC DNA]</scope>
    <source>
        <strain evidence="5 6">Ac Nc2</strain>
    </source>
</reference>
<sequence length="503" mass="57377">MPSIKSYSILGKLFGLGEYKVSHENAFHGSAAYALATIEYVAMNAHPKISFSKTMETRPDFIMGHLLLATSQTFAPLHIQDIMDARKRLVISTELLREDRAISERLHVGALEATLDGKLQEAAALYESILAHDPIDLLALRCCYDVYLKLGDGHNVLGTIARRVPFWSPKIPGYSLLLSMQAFGLHICGKMDEAEKMAEKALALNGNDRWAFFTLLQVLETRGNPNHGASFALQHRELFDTEGHIQGRLYFHWALYLFGLGRYDHILRMIQNDMIPSSQTTSYSPQTLRYVTQLYWRLKFADENVTQLHSQLTKAWLSTLNQFTDKEWRLLSPLDRIHCHSICSKESNHEHLDFTHFHQIDTFALEEKFGVKIQPFSFSMPSDAQVLTQLTQEVCLAFEDYNHQKYDEATRRLLRFRGRFHHLGESNAENDLFDLLLMDSASRGSDLSLARLLVNERICCKSQNAQEWKTSSRVFKSMGDEASVRDAESMSYVLGLGQQGNTM</sequence>
<evidence type="ECO:0000313" key="5">
    <source>
        <dbReference type="EMBL" id="CCI44613.1"/>
    </source>
</evidence>
<accession>A0A024GDJ5</accession>
<dbReference type="PANTHER" id="PTHR16263:SF4">
    <property type="entry name" value="TETRATRICOPEPTIDE REPEAT PROTEIN 38"/>
    <property type="match status" value="1"/>
</dbReference>
<dbReference type="Gene3D" id="1.25.40.10">
    <property type="entry name" value="Tetratricopeptide repeat domain"/>
    <property type="match status" value="1"/>
</dbReference>
<evidence type="ECO:0000313" key="6">
    <source>
        <dbReference type="Proteomes" id="UP000053237"/>
    </source>
</evidence>
<gene>
    <name evidence="5" type="ORF">BN9_054220</name>
</gene>
<evidence type="ECO:0000256" key="1">
    <source>
        <dbReference type="ARBA" id="ARBA00005857"/>
    </source>
</evidence>
<dbReference type="InParanoid" id="A0A024GDJ5"/>
<evidence type="ECO:0000256" key="2">
    <source>
        <dbReference type="ARBA" id="ARBA00019992"/>
    </source>
</evidence>
<comment type="similarity">
    <text evidence="1">Belongs to the TTC38 family.</text>
</comment>